<sequence>MTTESPTAMRRLLPADMVERGACPFDPPAGLRELRGKSAVQPLTLANGAPVWLVTGLEEARAVLGDTRFSSDRVRHPDATRPGPAAPQVESRTDGMFVFMDPPEHTRLRRLLTGQFTVRRMRALESRIREIAVEHLEAMRAAGTEADLVPAYALPIPSLVICEMLGVDYADRDQFQTNTAIALNADTPDDERARAGLELYGFIQKLVDAKKSEPGDDMLSGLIHDADPPLTDAQLVDMALVLLGAGHETTANMLALGTFALLENPGQLAALRDDPDLLDNAVEELLRFLSIIQMGVSRVATEDLVIAGVDIPAGATVIIATPEANRDPRHWDDPDQLDVRRRRVSHLAFGHGVHQCLGQQLARVELKVGLGELLTRLPGLRLAVPADQVPLRNEMLIFGVHSLPVTWAPDMSEAGPPAATGRRERRKLATRAALREAALRLAARHGVERVTVEQIAAEADVAVRTFFNYFSSREEALVATLAAGAEALIAEFRARPPAESVLTALREAALRVLRAGDLAGGEQVQALRLIVRAPSLEPQRLAVFAAQEKALTAAIAERVPAAPGARYPALCAATTLTAMRLVLDEWLDSAAGSPAGLRESLDEVMAELAAGLDRPGVRLVDS</sequence>
<dbReference type="Proteomes" id="UP001552427">
    <property type="component" value="Unassembled WGS sequence"/>
</dbReference>
<dbReference type="Gene3D" id="1.10.357.10">
    <property type="entry name" value="Tetracycline Repressor, domain 2"/>
    <property type="match status" value="1"/>
</dbReference>
<evidence type="ECO:0000259" key="5">
    <source>
        <dbReference type="PROSITE" id="PS50977"/>
    </source>
</evidence>
<evidence type="ECO:0000256" key="2">
    <source>
        <dbReference type="ARBA" id="ARBA00023125"/>
    </source>
</evidence>
<evidence type="ECO:0000313" key="7">
    <source>
        <dbReference type="Proteomes" id="UP001552427"/>
    </source>
</evidence>
<gene>
    <name evidence="6" type="ORF">AB0K40_04735</name>
</gene>
<dbReference type="Pfam" id="PF17754">
    <property type="entry name" value="TetR_C_14"/>
    <property type="match status" value="1"/>
</dbReference>
<keyword evidence="4" id="KW-0349">Heme</keyword>
<dbReference type="PROSITE" id="PS50977">
    <property type="entry name" value="HTH_TETR_2"/>
    <property type="match status" value="1"/>
</dbReference>
<keyword evidence="7" id="KW-1185">Reference proteome</keyword>
<dbReference type="Pfam" id="PF00440">
    <property type="entry name" value="TetR_N"/>
    <property type="match status" value="1"/>
</dbReference>
<dbReference type="InterPro" id="IPR009057">
    <property type="entry name" value="Homeodomain-like_sf"/>
</dbReference>
<dbReference type="PANTHER" id="PTHR46696">
    <property type="entry name" value="P450, PUTATIVE (EUROFUNG)-RELATED"/>
    <property type="match status" value="1"/>
</dbReference>
<keyword evidence="4" id="KW-0560">Oxidoreductase</keyword>
<dbReference type="SUPFAM" id="SSF46689">
    <property type="entry name" value="Homeodomain-like"/>
    <property type="match status" value="1"/>
</dbReference>
<dbReference type="PRINTS" id="PR00359">
    <property type="entry name" value="BP450"/>
</dbReference>
<proteinExistence type="inferred from homology"/>
<evidence type="ECO:0000313" key="6">
    <source>
        <dbReference type="EMBL" id="MEV4284788.1"/>
    </source>
</evidence>
<keyword evidence="4" id="KW-0479">Metal-binding</keyword>
<dbReference type="InterPro" id="IPR017972">
    <property type="entry name" value="Cyt_P450_CS"/>
</dbReference>
<comment type="similarity">
    <text evidence="1 4">Belongs to the cytochrome P450 family.</text>
</comment>
<dbReference type="InterPro" id="IPR036396">
    <property type="entry name" value="Cyt_P450_sf"/>
</dbReference>
<dbReference type="InterPro" id="IPR002397">
    <property type="entry name" value="Cyt_P450_B"/>
</dbReference>
<dbReference type="InterPro" id="IPR041347">
    <property type="entry name" value="MftR_C"/>
</dbReference>
<dbReference type="Gene3D" id="1.10.10.60">
    <property type="entry name" value="Homeodomain-like"/>
    <property type="match status" value="1"/>
</dbReference>
<evidence type="ECO:0000256" key="1">
    <source>
        <dbReference type="ARBA" id="ARBA00010617"/>
    </source>
</evidence>
<dbReference type="CDD" id="cd11030">
    <property type="entry name" value="CYP105-like"/>
    <property type="match status" value="1"/>
</dbReference>
<feature type="domain" description="HTH tetR-type" evidence="5">
    <location>
        <begin position="428"/>
        <end position="488"/>
    </location>
</feature>
<evidence type="ECO:0000256" key="3">
    <source>
        <dbReference type="PROSITE-ProRule" id="PRU00335"/>
    </source>
</evidence>
<dbReference type="Gene3D" id="1.10.630.10">
    <property type="entry name" value="Cytochrome P450"/>
    <property type="match status" value="1"/>
</dbReference>
<dbReference type="SUPFAM" id="SSF48264">
    <property type="entry name" value="Cytochrome P450"/>
    <property type="match status" value="1"/>
</dbReference>
<keyword evidence="2 3" id="KW-0238">DNA-binding</keyword>
<protein>
    <submittedName>
        <fullName evidence="6">Cytochrome P450</fullName>
    </submittedName>
</protein>
<keyword evidence="4" id="KW-0503">Monooxygenase</keyword>
<name>A0ABV3GWX6_9ACTN</name>
<dbReference type="PANTHER" id="PTHR46696:SF1">
    <property type="entry name" value="CYTOCHROME P450 YJIB-RELATED"/>
    <property type="match status" value="1"/>
</dbReference>
<evidence type="ECO:0000256" key="4">
    <source>
        <dbReference type="RuleBase" id="RU000461"/>
    </source>
</evidence>
<dbReference type="Pfam" id="PF00067">
    <property type="entry name" value="p450"/>
    <property type="match status" value="1"/>
</dbReference>
<organism evidence="6 7">
    <name type="scientific">Nonomuraea bangladeshensis</name>
    <dbReference type="NCBI Taxonomy" id="404385"/>
    <lineage>
        <taxon>Bacteria</taxon>
        <taxon>Bacillati</taxon>
        <taxon>Actinomycetota</taxon>
        <taxon>Actinomycetes</taxon>
        <taxon>Streptosporangiales</taxon>
        <taxon>Streptosporangiaceae</taxon>
        <taxon>Nonomuraea</taxon>
    </lineage>
</organism>
<comment type="caution">
    <text evidence="6">The sequence shown here is derived from an EMBL/GenBank/DDBJ whole genome shotgun (WGS) entry which is preliminary data.</text>
</comment>
<dbReference type="RefSeq" id="WP_364445221.1">
    <property type="nucleotide sequence ID" value="NZ_JBFARM010000002.1"/>
</dbReference>
<keyword evidence="4" id="KW-0408">Iron</keyword>
<accession>A0ABV3GWX6</accession>
<reference evidence="6 7" key="1">
    <citation type="submission" date="2024-06" db="EMBL/GenBank/DDBJ databases">
        <title>The Natural Products Discovery Center: Release of the First 8490 Sequenced Strains for Exploring Actinobacteria Biosynthetic Diversity.</title>
        <authorList>
            <person name="Kalkreuter E."/>
            <person name="Kautsar S.A."/>
            <person name="Yang D."/>
            <person name="Bader C.D."/>
            <person name="Teijaro C.N."/>
            <person name="Fluegel L."/>
            <person name="Davis C.M."/>
            <person name="Simpson J.R."/>
            <person name="Lauterbach L."/>
            <person name="Steele A.D."/>
            <person name="Gui C."/>
            <person name="Meng S."/>
            <person name="Li G."/>
            <person name="Viehrig K."/>
            <person name="Ye F."/>
            <person name="Su P."/>
            <person name="Kiefer A.F."/>
            <person name="Nichols A."/>
            <person name="Cepeda A.J."/>
            <person name="Yan W."/>
            <person name="Fan B."/>
            <person name="Jiang Y."/>
            <person name="Adhikari A."/>
            <person name="Zheng C.-J."/>
            <person name="Schuster L."/>
            <person name="Cowan T.M."/>
            <person name="Smanski M.J."/>
            <person name="Chevrette M.G."/>
            <person name="De Carvalho L.P.S."/>
            <person name="Shen B."/>
        </authorList>
    </citation>
    <scope>NUCLEOTIDE SEQUENCE [LARGE SCALE GENOMIC DNA]</scope>
    <source>
        <strain evidence="6 7">NPDC049574</strain>
    </source>
</reference>
<dbReference type="PROSITE" id="PS00086">
    <property type="entry name" value="CYTOCHROME_P450"/>
    <property type="match status" value="1"/>
</dbReference>
<feature type="DNA-binding region" description="H-T-H motif" evidence="3">
    <location>
        <begin position="451"/>
        <end position="470"/>
    </location>
</feature>
<dbReference type="EMBL" id="JBFARM010000002">
    <property type="protein sequence ID" value="MEV4284788.1"/>
    <property type="molecule type" value="Genomic_DNA"/>
</dbReference>
<dbReference type="PRINTS" id="PR00385">
    <property type="entry name" value="P450"/>
</dbReference>
<dbReference type="InterPro" id="IPR001128">
    <property type="entry name" value="Cyt_P450"/>
</dbReference>
<dbReference type="InterPro" id="IPR001647">
    <property type="entry name" value="HTH_TetR"/>
</dbReference>